<name>A0A9W8YTX1_9PEZI</name>
<reference evidence="2" key="1">
    <citation type="submission" date="2022-10" db="EMBL/GenBank/DDBJ databases">
        <title>Tapping the CABI collections for fungal endophytes: first genome assemblies for Collariella, Neodidymelliopsis, Ascochyta clinopodiicola, Didymella pomorum, Didymosphaeria variabile, Neocosmospora piperis and Neocucurbitaria cava.</title>
        <authorList>
            <person name="Hill R."/>
        </authorList>
    </citation>
    <scope>NUCLEOTIDE SEQUENCE</scope>
    <source>
        <strain evidence="2">IMI 355082</strain>
    </source>
</reference>
<keyword evidence="1" id="KW-0472">Membrane</keyword>
<dbReference type="OrthoDB" id="3643156at2759"/>
<keyword evidence="1" id="KW-1133">Transmembrane helix</keyword>
<proteinExistence type="predicted"/>
<keyword evidence="1" id="KW-0812">Transmembrane</keyword>
<protein>
    <submittedName>
        <fullName evidence="2">Uncharacterized protein</fullName>
    </submittedName>
</protein>
<evidence type="ECO:0000313" key="3">
    <source>
        <dbReference type="Proteomes" id="UP001140453"/>
    </source>
</evidence>
<evidence type="ECO:0000313" key="2">
    <source>
        <dbReference type="EMBL" id="KAJ4392139.1"/>
    </source>
</evidence>
<keyword evidence="3" id="KW-1185">Reference proteome</keyword>
<dbReference type="EMBL" id="JAPEVB010000003">
    <property type="protein sequence ID" value="KAJ4392139.1"/>
    <property type="molecule type" value="Genomic_DNA"/>
</dbReference>
<organism evidence="2 3">
    <name type="scientific">Gnomoniopsis smithogilvyi</name>
    <dbReference type="NCBI Taxonomy" id="1191159"/>
    <lineage>
        <taxon>Eukaryota</taxon>
        <taxon>Fungi</taxon>
        <taxon>Dikarya</taxon>
        <taxon>Ascomycota</taxon>
        <taxon>Pezizomycotina</taxon>
        <taxon>Sordariomycetes</taxon>
        <taxon>Sordariomycetidae</taxon>
        <taxon>Diaporthales</taxon>
        <taxon>Gnomoniaceae</taxon>
        <taxon>Gnomoniopsis</taxon>
    </lineage>
</organism>
<dbReference type="Proteomes" id="UP001140453">
    <property type="component" value="Unassembled WGS sequence"/>
</dbReference>
<comment type="caution">
    <text evidence="2">The sequence shown here is derived from an EMBL/GenBank/DDBJ whole genome shotgun (WGS) entry which is preliminary data.</text>
</comment>
<feature type="transmembrane region" description="Helical" evidence="1">
    <location>
        <begin position="12"/>
        <end position="32"/>
    </location>
</feature>
<gene>
    <name evidence="2" type="ORF">N0V93_005762</name>
</gene>
<evidence type="ECO:0000256" key="1">
    <source>
        <dbReference type="SAM" id="Phobius"/>
    </source>
</evidence>
<accession>A0A9W8YTX1</accession>
<sequence>MEPLKKGLQRTTCCLATVALFVFVASILLLSLPNKQIENVLPPEVGEFGIGFDLSPSYATVAVSYPNGSVQPIARVEGDQAYRELMIRLSQPSSQHLHKPYQNVGEAISDTARRTIREARKRISLPSSRDVGVLSNMVQALRGQALNAVGEPIRAATISTPHLAALYGEDLIDAFSYIGIVYLEFFPFNNFRPIHASIAAYAGNGLGFCADYRNVTACEEEEEQIRAFFALTIGYTHCSLTVSQARLGNAYYIREEITLEDLTLGYGARQGHPGGEDAYWEAVRNVLRYPVVTSAIQRDFSKVLVYGDAADIPKFREVLEEALGEVLEGSPEIVDRQPEMCAAMGVAEMAKRAIFRQRQELDTNPEL</sequence>
<dbReference type="AlphaFoldDB" id="A0A9W8YTX1"/>